<keyword evidence="2" id="KW-1185">Reference proteome</keyword>
<dbReference type="EMBL" id="JARK01001466">
    <property type="protein sequence ID" value="EYB98529.1"/>
    <property type="molecule type" value="Genomic_DNA"/>
</dbReference>
<protein>
    <submittedName>
        <fullName evidence="1">Uncharacterized protein</fullName>
    </submittedName>
</protein>
<organism evidence="1 2">
    <name type="scientific">Ancylostoma ceylanicum</name>
    <dbReference type="NCBI Taxonomy" id="53326"/>
    <lineage>
        <taxon>Eukaryota</taxon>
        <taxon>Metazoa</taxon>
        <taxon>Ecdysozoa</taxon>
        <taxon>Nematoda</taxon>
        <taxon>Chromadorea</taxon>
        <taxon>Rhabditida</taxon>
        <taxon>Rhabditina</taxon>
        <taxon>Rhabditomorpha</taxon>
        <taxon>Strongyloidea</taxon>
        <taxon>Ancylostomatidae</taxon>
        <taxon>Ancylostomatinae</taxon>
        <taxon>Ancylostoma</taxon>
    </lineage>
</organism>
<evidence type="ECO:0000313" key="2">
    <source>
        <dbReference type="Proteomes" id="UP000024635"/>
    </source>
</evidence>
<dbReference type="Proteomes" id="UP000024635">
    <property type="component" value="Unassembled WGS sequence"/>
</dbReference>
<gene>
    <name evidence="1" type="primary">Acey_s0130.g1522</name>
    <name evidence="1" type="ORF">Y032_0130g1522</name>
</gene>
<reference evidence="2" key="1">
    <citation type="journal article" date="2015" name="Nat. Genet.">
        <title>The genome and transcriptome of the zoonotic hookworm Ancylostoma ceylanicum identify infection-specific gene families.</title>
        <authorList>
            <person name="Schwarz E.M."/>
            <person name="Hu Y."/>
            <person name="Antoshechkin I."/>
            <person name="Miller M.M."/>
            <person name="Sternberg P.W."/>
            <person name="Aroian R.V."/>
        </authorList>
    </citation>
    <scope>NUCLEOTIDE SEQUENCE</scope>
    <source>
        <strain evidence="2">HY135</strain>
    </source>
</reference>
<evidence type="ECO:0000313" key="1">
    <source>
        <dbReference type="EMBL" id="EYB98529.1"/>
    </source>
</evidence>
<accession>A0A016T7H5</accession>
<comment type="caution">
    <text evidence="1">The sequence shown here is derived from an EMBL/GenBank/DDBJ whole genome shotgun (WGS) entry which is preliminary data.</text>
</comment>
<sequence length="72" mass="8161">MMSELLAVVHNEEWKMNATSQCIGGAITDNCVVEQQVEPHRPVYFFGWESGFDVLLEENVLQSAGILRMCCR</sequence>
<name>A0A016T7H5_9BILA</name>
<proteinExistence type="predicted"/>
<dbReference type="AlphaFoldDB" id="A0A016T7H5"/>